<dbReference type="RefSeq" id="WP_379322128.1">
    <property type="nucleotide sequence ID" value="NZ_JBHTLM010000040.1"/>
</dbReference>
<organism evidence="1 2">
    <name type="scientific">Paenibacillus puldeungensis</name>
    <dbReference type="NCBI Taxonomy" id="696536"/>
    <lineage>
        <taxon>Bacteria</taxon>
        <taxon>Bacillati</taxon>
        <taxon>Bacillota</taxon>
        <taxon>Bacilli</taxon>
        <taxon>Bacillales</taxon>
        <taxon>Paenibacillaceae</taxon>
        <taxon>Paenibacillus</taxon>
    </lineage>
</organism>
<keyword evidence="2" id="KW-1185">Reference proteome</keyword>
<evidence type="ECO:0000313" key="2">
    <source>
        <dbReference type="Proteomes" id="UP001597262"/>
    </source>
</evidence>
<reference evidence="2" key="1">
    <citation type="journal article" date="2019" name="Int. J. Syst. Evol. Microbiol.">
        <title>The Global Catalogue of Microorganisms (GCM) 10K type strain sequencing project: providing services to taxonomists for standard genome sequencing and annotation.</title>
        <authorList>
            <consortium name="The Broad Institute Genomics Platform"/>
            <consortium name="The Broad Institute Genome Sequencing Center for Infectious Disease"/>
            <person name="Wu L."/>
            <person name="Ma J."/>
        </authorList>
    </citation>
    <scope>NUCLEOTIDE SEQUENCE [LARGE SCALE GENOMIC DNA]</scope>
    <source>
        <strain evidence="2">CCUG 59189</strain>
    </source>
</reference>
<dbReference type="Proteomes" id="UP001597262">
    <property type="component" value="Unassembled WGS sequence"/>
</dbReference>
<accession>A0ABW3S4L1</accession>
<comment type="caution">
    <text evidence="1">The sequence shown here is derived from an EMBL/GenBank/DDBJ whole genome shotgun (WGS) entry which is preliminary data.</text>
</comment>
<protein>
    <submittedName>
        <fullName evidence="1">Uncharacterized protein</fullName>
    </submittedName>
</protein>
<proteinExistence type="predicted"/>
<gene>
    <name evidence="1" type="ORF">ACFQ3W_25865</name>
</gene>
<name>A0ABW3S4L1_9BACL</name>
<sequence>MDEGHDPMADPGQPHLRHNNIYKMNGVMVMKVGDALDQVFRISMLQEPTDEIRNLLCGQSFERALELLLLLRMTPKVRNVPGFLRRAIQEGWTPSTLPQKIDRRLEGVEERYYLRKGYSPDQAHEKVLENRENFKRWNEE</sequence>
<dbReference type="EMBL" id="JBHTLM010000040">
    <property type="protein sequence ID" value="MFD1179706.1"/>
    <property type="molecule type" value="Genomic_DNA"/>
</dbReference>
<evidence type="ECO:0000313" key="1">
    <source>
        <dbReference type="EMBL" id="MFD1179706.1"/>
    </source>
</evidence>